<sequence>MKHTFATVFPRKLLALLSPFAFLILLSSCAGSASEQIPSPVPEPQLTPIHQLSAPSPDPRVGLAPGLFDAEETIWNMRLLSTRPSPRDFIGAFNTDLAFKDNFAIQGNYNGIIIWDISDPENPVLVNEILCPASQSDVSVYGNLLFVSGEGLEGRLDCGTEGVAERISEARLRGIRIFDISDIHNPRYIHDVQTCRGSHTHSLLIDPNDDENIYVYVSGSAPVRPEEELPGCSAAFPDEDPDSALFRIEVIKVPLANPELAEIVSSPRIFEDLTAPPVHGHAPTELAMIEEARAAGAYIASINGLERVISGGWLSSFLRDVARDNGRETPTAADSLQLRDELQDRLDAMMASRGRLGDVGPNQCHDITLFPEVGLAGGACEGYGILLDITDPVNPVRLDAVADSNFAYWHSATFNNDGTVVVFTDEWGGGTQAKCRDTDPLEWGANAIFTIEDGQMVFQSYFKMPAPQTPQENCVAHNGSLIPVPGRDIMVQGWYQGGVNIFDFTDPANPIEIAFHDRGPITDQRLIVGGSWSIYWYNGLLINSEIARGLDIFEMIPSEFITQNEIDAANTVELRYFNPQGQPKFVWPASMPLVRAYLDQLERDRELDMLSITGLRSGLARAEQLNGTGKRDALLALATEAETLTARATNSRKVSEIARVLRELAG</sequence>
<dbReference type="SUPFAM" id="SSF101908">
    <property type="entry name" value="Putative isomerase YbhE"/>
    <property type="match status" value="1"/>
</dbReference>
<evidence type="ECO:0000256" key="1">
    <source>
        <dbReference type="SAM" id="SignalP"/>
    </source>
</evidence>
<feature type="signal peptide" evidence="1">
    <location>
        <begin position="1"/>
        <end position="32"/>
    </location>
</feature>
<reference evidence="2 3" key="1">
    <citation type="submission" date="2018-03" db="EMBL/GenBank/DDBJ databases">
        <title>Phenotypic and genomic properties of Cyclonatronum proteinivorum gen. nov., sp. nov., a haloalkaliphilic bacteroidete from soda lakes possessing Na+-translocating rhodopsin.</title>
        <authorList>
            <person name="Toshchakov S.V."/>
            <person name="Korzhenkov A."/>
            <person name="Samarov N.I."/>
            <person name="Kublanov I.V."/>
            <person name="Muntyan M.S."/>
            <person name="Sorokin D.Y."/>
        </authorList>
    </citation>
    <scope>NUCLEOTIDE SEQUENCE [LARGE SCALE GENOMIC DNA]</scope>
    <source>
        <strain evidence="2 3">Omega</strain>
    </source>
</reference>
<keyword evidence="3" id="KW-1185">Reference proteome</keyword>
<dbReference type="RefSeq" id="WP_114982698.1">
    <property type="nucleotide sequence ID" value="NZ_CP027806.1"/>
</dbReference>
<proteinExistence type="predicted"/>
<keyword evidence="1" id="KW-0732">Signal</keyword>
<dbReference type="OrthoDB" id="1521841at2"/>
<dbReference type="AlphaFoldDB" id="A0A345UG55"/>
<dbReference type="EMBL" id="CP027806">
    <property type="protein sequence ID" value="AXI99456.1"/>
    <property type="molecule type" value="Genomic_DNA"/>
</dbReference>
<evidence type="ECO:0000313" key="3">
    <source>
        <dbReference type="Proteomes" id="UP000254808"/>
    </source>
</evidence>
<accession>A0A345UG55</accession>
<dbReference type="Proteomes" id="UP000254808">
    <property type="component" value="Chromosome"/>
</dbReference>
<name>A0A345UG55_9BACT</name>
<organism evidence="2 3">
    <name type="scientific">Cyclonatronum proteinivorum</name>
    <dbReference type="NCBI Taxonomy" id="1457365"/>
    <lineage>
        <taxon>Bacteria</taxon>
        <taxon>Pseudomonadati</taxon>
        <taxon>Balneolota</taxon>
        <taxon>Balneolia</taxon>
        <taxon>Balneolales</taxon>
        <taxon>Cyclonatronaceae</taxon>
        <taxon>Cyclonatronum</taxon>
    </lineage>
</organism>
<dbReference type="PROSITE" id="PS51257">
    <property type="entry name" value="PROKAR_LIPOPROTEIN"/>
    <property type="match status" value="1"/>
</dbReference>
<evidence type="ECO:0000313" key="2">
    <source>
        <dbReference type="EMBL" id="AXI99456.1"/>
    </source>
</evidence>
<protein>
    <recommendedName>
        <fullName evidence="4">LVIVD repeat-containing protein</fullName>
    </recommendedName>
</protein>
<gene>
    <name evidence="2" type="ORF">CYPRO_0169</name>
</gene>
<evidence type="ECO:0008006" key="4">
    <source>
        <dbReference type="Google" id="ProtNLM"/>
    </source>
</evidence>
<feature type="chain" id="PRO_5016649584" description="LVIVD repeat-containing protein" evidence="1">
    <location>
        <begin position="33"/>
        <end position="666"/>
    </location>
</feature>
<dbReference type="KEGG" id="cprv:CYPRO_0169"/>